<dbReference type="RefSeq" id="XP_021863566.1">
    <property type="nucleotide sequence ID" value="XM_022007874.1"/>
</dbReference>
<feature type="domain" description="OTU" evidence="1">
    <location>
        <begin position="93"/>
        <end position="161"/>
    </location>
</feature>
<organism evidence="2 3">
    <name type="scientific">Spinacia oleracea</name>
    <name type="common">Spinach</name>
    <dbReference type="NCBI Taxonomy" id="3562"/>
    <lineage>
        <taxon>Eukaryota</taxon>
        <taxon>Viridiplantae</taxon>
        <taxon>Streptophyta</taxon>
        <taxon>Embryophyta</taxon>
        <taxon>Tracheophyta</taxon>
        <taxon>Spermatophyta</taxon>
        <taxon>Magnoliopsida</taxon>
        <taxon>eudicotyledons</taxon>
        <taxon>Gunneridae</taxon>
        <taxon>Pentapetalae</taxon>
        <taxon>Caryophyllales</taxon>
        <taxon>Chenopodiaceae</taxon>
        <taxon>Chenopodioideae</taxon>
        <taxon>Anserineae</taxon>
        <taxon>Spinacia</taxon>
    </lineage>
</organism>
<dbReference type="PROSITE" id="PS50802">
    <property type="entry name" value="OTU"/>
    <property type="match status" value="1"/>
</dbReference>
<reference evidence="3" key="2">
    <citation type="submission" date="2025-08" db="UniProtKB">
        <authorList>
            <consortium name="RefSeq"/>
        </authorList>
    </citation>
    <scope>IDENTIFICATION</scope>
    <source>
        <tissue evidence="3">Leaf</tissue>
    </source>
</reference>
<dbReference type="GeneID" id="110802434"/>
<evidence type="ECO:0000259" key="1">
    <source>
        <dbReference type="PROSITE" id="PS50802"/>
    </source>
</evidence>
<dbReference type="Proteomes" id="UP000813463">
    <property type="component" value="Chromosome 6"/>
</dbReference>
<dbReference type="SUPFAM" id="SSF54001">
    <property type="entry name" value="Cysteine proteinases"/>
    <property type="match status" value="1"/>
</dbReference>
<dbReference type="InterPro" id="IPR003323">
    <property type="entry name" value="OTU_dom"/>
</dbReference>
<evidence type="ECO:0000313" key="3">
    <source>
        <dbReference type="RefSeq" id="XP_021863566.1"/>
    </source>
</evidence>
<gene>
    <name evidence="3" type="primary">LOC110802434</name>
</gene>
<proteinExistence type="predicted"/>
<reference evidence="2" key="1">
    <citation type="journal article" date="2021" name="Nat. Commun.">
        <title>Genomic analyses provide insights into spinach domestication and the genetic basis of agronomic traits.</title>
        <authorList>
            <person name="Cai X."/>
            <person name="Sun X."/>
            <person name="Xu C."/>
            <person name="Sun H."/>
            <person name="Wang X."/>
            <person name="Ge C."/>
            <person name="Zhang Z."/>
            <person name="Wang Q."/>
            <person name="Fei Z."/>
            <person name="Jiao C."/>
            <person name="Wang Q."/>
        </authorList>
    </citation>
    <scope>NUCLEOTIDE SEQUENCE [LARGE SCALE GENOMIC DNA]</scope>
    <source>
        <strain evidence="2">cv. Varoflay</strain>
    </source>
</reference>
<dbReference type="InterPro" id="IPR038765">
    <property type="entry name" value="Papain-like_cys_pep_sf"/>
</dbReference>
<sequence length="161" mass="18619">MRRNFHHWDIIAVLMRMEMKRETLTLLSKQSLEYLLPVMLIITSIVKASRDVRKELSKKLQGSKENRSNKETSLVIRVVEDELLEKKLDPLGMTINEVKPDGHCLYRAVRRSASSLVRRGEADDKIKDVCADDLEYMFYSDIKELSPTDLHKSVVSLKTIS</sequence>
<dbReference type="Gene3D" id="3.90.70.80">
    <property type="match status" value="1"/>
</dbReference>
<dbReference type="KEGG" id="soe:110802434"/>
<protein>
    <submittedName>
        <fullName evidence="3">Soluble inorganic pyrophosphatase 3-like</fullName>
    </submittedName>
</protein>
<evidence type="ECO:0000313" key="2">
    <source>
        <dbReference type="Proteomes" id="UP000813463"/>
    </source>
</evidence>
<name>A0A9R0J9U4_SPIOL</name>
<keyword evidence="2" id="KW-1185">Reference proteome</keyword>
<dbReference type="AlphaFoldDB" id="A0A9R0J9U4"/>
<accession>A0A9R0J9U4</accession>
<dbReference type="OrthoDB" id="1608002at2759"/>